<evidence type="ECO:0000256" key="1">
    <source>
        <dbReference type="SAM" id="Phobius"/>
    </source>
</evidence>
<protein>
    <submittedName>
        <fullName evidence="3">DUF2489 domain-containing protein</fullName>
    </submittedName>
</protein>
<sequence length="166" mass="19083">MLLNPWIYLALLALVIIGVLAAIATKLLRQLKQQTLEQEQQKAAQQQALQQHDKKIISSVVIIVRAMKEEQCDIAEGCWRLSVLLDSLKLSQDLHVQFPAIFKFYEAIKHMPILAARKKLDKKSRMKLDFERMKLEAEMADDIRKDIELLHQYANERNSMLSAASA</sequence>
<accession>A0A222G6Y4</accession>
<dbReference type="RefSeq" id="WP_081150308.1">
    <property type="nucleotide sequence ID" value="NZ_CP020465.1"/>
</dbReference>
<dbReference type="AlphaFoldDB" id="A0A222G6Y4"/>
<feature type="transmembrane region" description="Helical" evidence="1">
    <location>
        <begin position="6"/>
        <end position="28"/>
    </location>
</feature>
<dbReference type="InterPro" id="IPR019617">
    <property type="entry name" value="DUF2489"/>
</dbReference>
<gene>
    <name evidence="3" type="ORF">B5D82_07195</name>
</gene>
<organism evidence="3 4">
    <name type="scientific">Cognaticolwellia beringensis</name>
    <dbReference type="NCBI Taxonomy" id="1967665"/>
    <lineage>
        <taxon>Bacteria</taxon>
        <taxon>Pseudomonadati</taxon>
        <taxon>Pseudomonadota</taxon>
        <taxon>Gammaproteobacteria</taxon>
        <taxon>Alteromonadales</taxon>
        <taxon>Colwelliaceae</taxon>
        <taxon>Cognaticolwellia</taxon>
    </lineage>
</organism>
<keyword evidence="4" id="KW-1185">Reference proteome</keyword>
<keyword evidence="1" id="KW-0472">Membrane</keyword>
<dbReference type="Pfam" id="PF10675">
    <property type="entry name" value="DUF2489"/>
    <property type="match status" value="1"/>
</dbReference>
<proteinExistence type="predicted"/>
<dbReference type="Proteomes" id="UP000202259">
    <property type="component" value="Chromosome"/>
</dbReference>
<reference evidence="3 4" key="1">
    <citation type="submission" date="2017-08" db="EMBL/GenBank/DDBJ databases">
        <title>Complete genome of Colwellia sp. NB097-1, a psychrophile bacterium ioslated from Bering Sea.</title>
        <authorList>
            <person name="Chen X."/>
        </authorList>
    </citation>
    <scope>NUCLEOTIDE SEQUENCE [LARGE SCALE GENOMIC DNA]</scope>
    <source>
        <strain evidence="3 4">NB097-1</strain>
    </source>
</reference>
<evidence type="ECO:0000313" key="3">
    <source>
        <dbReference type="EMBL" id="ASP47560.1"/>
    </source>
</evidence>
<keyword evidence="1" id="KW-1133">Transmembrane helix</keyword>
<feature type="domain" description="DUF2489" evidence="2">
    <location>
        <begin position="17"/>
        <end position="148"/>
    </location>
</feature>
<name>A0A222G6Y4_9GAMM</name>
<dbReference type="KEGG" id="cber:B5D82_07195"/>
<evidence type="ECO:0000313" key="4">
    <source>
        <dbReference type="Proteomes" id="UP000202259"/>
    </source>
</evidence>
<dbReference type="OrthoDB" id="5293867at2"/>
<keyword evidence="1" id="KW-0812">Transmembrane</keyword>
<evidence type="ECO:0000259" key="2">
    <source>
        <dbReference type="Pfam" id="PF10675"/>
    </source>
</evidence>
<dbReference type="EMBL" id="CP020465">
    <property type="protein sequence ID" value="ASP47560.1"/>
    <property type="molecule type" value="Genomic_DNA"/>
</dbReference>